<dbReference type="EMBL" id="LT976981">
    <property type="protein sequence ID" value="SOZ74360.1"/>
    <property type="molecule type" value="Genomic_DNA"/>
</dbReference>
<dbReference type="GO" id="GO:0005886">
    <property type="term" value="C:plasma membrane"/>
    <property type="evidence" value="ECO:0007669"/>
    <property type="project" value="TreeGrafter"/>
</dbReference>
<geneLocation type="plasmid" evidence="7">
    <name>CBM2613_p</name>
</geneLocation>
<protein>
    <submittedName>
        <fullName evidence="7">Uncharacterized protein</fullName>
    </submittedName>
</protein>
<evidence type="ECO:0000256" key="2">
    <source>
        <dbReference type="ARBA" id="ARBA00022448"/>
    </source>
</evidence>
<evidence type="ECO:0000256" key="4">
    <source>
        <dbReference type="ARBA" id="ARBA00022989"/>
    </source>
</evidence>
<feature type="transmembrane region" description="Helical" evidence="6">
    <location>
        <begin position="22"/>
        <end position="38"/>
    </location>
</feature>
<geneLocation type="plasmid" evidence="9">
    <name>cbm2613_p</name>
</geneLocation>
<comment type="subcellular location">
    <subcellularLocation>
        <location evidence="1">Endomembrane system</location>
        <topology evidence="1">Multi-pass membrane protein</topology>
    </subcellularLocation>
</comment>
<evidence type="ECO:0000256" key="5">
    <source>
        <dbReference type="ARBA" id="ARBA00023136"/>
    </source>
</evidence>
<evidence type="ECO:0000313" key="9">
    <source>
        <dbReference type="Proteomes" id="UP000256952"/>
    </source>
</evidence>
<gene>
    <name evidence="8" type="ORF">CBM2612_P0172</name>
    <name evidence="7" type="ORF">CBM2613_P10009</name>
</gene>
<dbReference type="InterPro" id="IPR036259">
    <property type="entry name" value="MFS_trans_sf"/>
</dbReference>
<feature type="transmembrane region" description="Helical" evidence="6">
    <location>
        <begin position="155"/>
        <end position="174"/>
    </location>
</feature>
<dbReference type="AlphaFoldDB" id="A0A375EBS4"/>
<organism evidence="7 9">
    <name type="scientific">Cupriavidus taiwanensis</name>
    <dbReference type="NCBI Taxonomy" id="164546"/>
    <lineage>
        <taxon>Bacteria</taxon>
        <taxon>Pseudomonadati</taxon>
        <taxon>Pseudomonadota</taxon>
        <taxon>Betaproteobacteria</taxon>
        <taxon>Burkholderiales</taxon>
        <taxon>Burkholderiaceae</taxon>
        <taxon>Cupriavidus</taxon>
    </lineage>
</organism>
<dbReference type="PANTHER" id="PTHR23501:SF191">
    <property type="entry name" value="VACUOLAR BASIC AMINO ACID TRANSPORTER 4"/>
    <property type="match status" value="1"/>
</dbReference>
<dbReference type="PANTHER" id="PTHR23501">
    <property type="entry name" value="MAJOR FACILITATOR SUPERFAMILY"/>
    <property type="match status" value="1"/>
</dbReference>
<reference evidence="7" key="1">
    <citation type="submission" date="2018-01" db="EMBL/GenBank/DDBJ databases">
        <authorList>
            <person name="Clerissi C."/>
        </authorList>
    </citation>
    <scope>NUCLEOTIDE SEQUENCE</scope>
    <source>
        <strain evidence="7">Cupriavidus taiwanensis STM 8556</strain>
        <plasmid evidence="7">CBM2613_p</plasmid>
    </source>
</reference>
<feature type="transmembrane region" description="Helical" evidence="6">
    <location>
        <begin position="211"/>
        <end position="234"/>
    </location>
</feature>
<feature type="transmembrane region" description="Helical" evidence="6">
    <location>
        <begin position="121"/>
        <end position="143"/>
    </location>
</feature>
<dbReference type="Proteomes" id="UP000256952">
    <property type="component" value="Plasmid CBM2613_p"/>
</dbReference>
<dbReference type="Gene3D" id="1.20.1250.20">
    <property type="entry name" value="MFS general substrate transporter like domains"/>
    <property type="match status" value="1"/>
</dbReference>
<keyword evidence="3 6" id="KW-0812">Transmembrane</keyword>
<feature type="transmembrane region" description="Helical" evidence="6">
    <location>
        <begin position="186"/>
        <end position="205"/>
    </location>
</feature>
<dbReference type="SUPFAM" id="SSF103473">
    <property type="entry name" value="MFS general substrate transporter"/>
    <property type="match status" value="1"/>
</dbReference>
<evidence type="ECO:0000256" key="6">
    <source>
        <dbReference type="SAM" id="Phobius"/>
    </source>
</evidence>
<sequence length="303" mass="31880">MPRVAKLQGASPNDKVLPFPESLMATLGVAFVGTLVALDQTMVGNDRGPIRVDWLGAQLIAAGLGSMQMSVELLPAHGLDAFTAGLLVLTAVASAALWQWERRCANPILPAEMFRDPGMAPLFKLAVFTGFTMFALLLYAPLLFQGGFGYSPKQAGVLITPLVVCITVGSVLNGRIVTRIRRPNNVLYAGFGMRTLSCLGLSQATRGMPHGVLMAIMLVSGLGLGFSMPNLTVFAQQTAGREHLGIATAILQSLRMVGRMVGSRFSGGSRAGCVERAPGAFDQATPRACTSHGGGLKLRGSLP</sequence>
<evidence type="ECO:0000256" key="1">
    <source>
        <dbReference type="ARBA" id="ARBA00004127"/>
    </source>
</evidence>
<dbReference type="GO" id="GO:0022857">
    <property type="term" value="F:transmembrane transporter activity"/>
    <property type="evidence" value="ECO:0007669"/>
    <property type="project" value="InterPro"/>
</dbReference>
<accession>A0A375EBS4</accession>
<feature type="transmembrane region" description="Helical" evidence="6">
    <location>
        <begin position="81"/>
        <end position="100"/>
    </location>
</feature>
<geneLocation type="plasmid" evidence="8">
    <name>I</name>
</geneLocation>
<dbReference type="Pfam" id="PF07690">
    <property type="entry name" value="MFS_1"/>
    <property type="match status" value="1"/>
</dbReference>
<name>A0A375EBS4_9BURK</name>
<evidence type="ECO:0000313" key="7">
    <source>
        <dbReference type="EMBL" id="SOZ74360.1"/>
    </source>
</evidence>
<keyword evidence="2" id="KW-0813">Transport</keyword>
<reference evidence="8 9" key="2">
    <citation type="submission" date="2018-01" db="EMBL/GenBank/DDBJ databases">
        <authorList>
            <person name="Gaut B.S."/>
            <person name="Morton B.R."/>
            <person name="Clegg M.T."/>
            <person name="Duvall M.R."/>
        </authorList>
    </citation>
    <scope>NUCLEOTIDE SEQUENCE [LARGE SCALE GENOMIC DNA]</scope>
    <source>
        <strain evidence="8">Cupriavidus taiwanensis STM 8555</strain>
        <plasmid evidence="8">I</plasmid>
        <plasmid evidence="9">Plasmid cbm2613_p</plasmid>
    </source>
</reference>
<proteinExistence type="predicted"/>
<evidence type="ECO:0000256" key="3">
    <source>
        <dbReference type="ARBA" id="ARBA00022692"/>
    </source>
</evidence>
<dbReference type="EMBL" id="LT984809">
    <property type="protein sequence ID" value="SPD48827.1"/>
    <property type="molecule type" value="Genomic_DNA"/>
</dbReference>
<keyword evidence="4 6" id="KW-1133">Transmembrane helix</keyword>
<dbReference type="InterPro" id="IPR011701">
    <property type="entry name" value="MFS"/>
</dbReference>
<keyword evidence="5 6" id="KW-0472">Membrane</keyword>
<evidence type="ECO:0000313" key="8">
    <source>
        <dbReference type="EMBL" id="SPD48827.1"/>
    </source>
</evidence>
<keyword evidence="7" id="KW-0614">Plasmid</keyword>
<dbReference type="GO" id="GO:0012505">
    <property type="term" value="C:endomembrane system"/>
    <property type="evidence" value="ECO:0007669"/>
    <property type="project" value="UniProtKB-SubCell"/>
</dbReference>